<proteinExistence type="predicted"/>
<dbReference type="RefSeq" id="WP_354457604.1">
    <property type="nucleotide sequence ID" value="NZ_JBEWSZ010000001.1"/>
</dbReference>
<feature type="compositionally biased region" description="Basic and acidic residues" evidence="1">
    <location>
        <begin position="19"/>
        <end position="35"/>
    </location>
</feature>
<sequence length="253" mass="28844">MSTDERRPEEAGFVFRGRSMPDRGHPTHDDDAERRADAEKTIRIHIDEVLHSTPELRDLGGRDAFVISDDRAIFESGEEFVFFTDVVSLGNHLVVRELGHRRATTEAREEIAETLRVAVERPLAERVRHAELIVTGEVTASRVLERPFPPRSEHDPEWGVARIAVRTVLKGKKPKGDVEVLFANSHDIAWYKSPKLHEGRHGIFLLHLAGQEEEDDHPRDLPRPIHKAIDPLDFLPTDREADVRRLIDQEGGR</sequence>
<organism evidence="2 3">
    <name type="scientific">Mesorhizobium shangrilense</name>
    <dbReference type="NCBI Taxonomy" id="460060"/>
    <lineage>
        <taxon>Bacteria</taxon>
        <taxon>Pseudomonadati</taxon>
        <taxon>Pseudomonadota</taxon>
        <taxon>Alphaproteobacteria</taxon>
        <taxon>Hyphomicrobiales</taxon>
        <taxon>Phyllobacteriaceae</taxon>
        <taxon>Mesorhizobium</taxon>
    </lineage>
</organism>
<evidence type="ECO:0000256" key="1">
    <source>
        <dbReference type="SAM" id="MobiDB-lite"/>
    </source>
</evidence>
<feature type="region of interest" description="Disordered" evidence="1">
    <location>
        <begin position="1"/>
        <end position="35"/>
    </location>
</feature>
<evidence type="ECO:0000313" key="2">
    <source>
        <dbReference type="EMBL" id="MET2825510.1"/>
    </source>
</evidence>
<feature type="compositionally biased region" description="Basic and acidic residues" evidence="1">
    <location>
        <begin position="1"/>
        <end position="10"/>
    </location>
</feature>
<keyword evidence="3" id="KW-1185">Reference proteome</keyword>
<evidence type="ECO:0000313" key="3">
    <source>
        <dbReference type="Proteomes" id="UP001548832"/>
    </source>
</evidence>
<gene>
    <name evidence="2" type="ORF">ABVQ20_00805</name>
</gene>
<protein>
    <submittedName>
        <fullName evidence="2">Uncharacterized protein</fullName>
    </submittedName>
</protein>
<comment type="caution">
    <text evidence="2">The sequence shown here is derived from an EMBL/GenBank/DDBJ whole genome shotgun (WGS) entry which is preliminary data.</text>
</comment>
<accession>A0ABV2D665</accession>
<reference evidence="2 3" key="1">
    <citation type="submission" date="2024-06" db="EMBL/GenBank/DDBJ databases">
        <authorList>
            <person name="Kim D.-U."/>
        </authorList>
    </citation>
    <scope>NUCLEOTIDE SEQUENCE [LARGE SCALE GENOMIC DNA]</scope>
    <source>
        <strain evidence="2 3">KACC15460</strain>
    </source>
</reference>
<dbReference type="Proteomes" id="UP001548832">
    <property type="component" value="Unassembled WGS sequence"/>
</dbReference>
<name>A0ABV2D665_9HYPH</name>
<dbReference type="EMBL" id="JBEWSZ010000001">
    <property type="protein sequence ID" value="MET2825510.1"/>
    <property type="molecule type" value="Genomic_DNA"/>
</dbReference>